<sequence length="398" mass="42856">MVGAGNIANAILGFVFLAAAARTLPVQEFGKYALLTSVLVAVAKIMDFGTNSIFVTHTISKDKNLSDGFITLKIILFTIASLLALLVLQSFKLLDTYVGAVFLLGLIGYGINITLFAFFQKSESFHLAVILNTVPAIIKGAAGTAIILGLIKLDLFQLFGVFSTSMLSCGLLLAAKPAPTKKFTLSLSRAFNFIKDAYPGGVSQLINESWMALSNGLIKVSKTYVDVGLFSLANKIANIFALISLSVFTVLLPKNAARKKQRLAYDIAETLFIALGMIILAIILTLVSELFVGKVFGSQYTPSTSVLGMLIFASSITAVHTFMENYFYVEEKIKTMMIISITKLVVFLLLALALTPALSIQGMAIAQLASAVLTLLLVAIVVITDLKKRTQDQQQSVL</sequence>
<protein>
    <recommendedName>
        <fullName evidence="9">Polysaccharide biosynthesis protein</fullName>
    </recommendedName>
</protein>
<feature type="transmembrane region" description="Helical" evidence="6">
    <location>
        <begin position="306"/>
        <end position="323"/>
    </location>
</feature>
<feature type="transmembrane region" description="Helical" evidence="6">
    <location>
        <begin position="364"/>
        <end position="383"/>
    </location>
</feature>
<evidence type="ECO:0000313" key="8">
    <source>
        <dbReference type="Proteomes" id="UP000034732"/>
    </source>
</evidence>
<dbReference type="PANTHER" id="PTHR30250:SF11">
    <property type="entry name" value="O-ANTIGEN TRANSPORTER-RELATED"/>
    <property type="match status" value="1"/>
</dbReference>
<dbReference type="EMBL" id="LCMF01000013">
    <property type="protein sequence ID" value="KKU30756.1"/>
    <property type="molecule type" value="Genomic_DNA"/>
</dbReference>
<proteinExistence type="predicted"/>
<feature type="transmembrane region" description="Helical" evidence="6">
    <location>
        <begin position="100"/>
        <end position="119"/>
    </location>
</feature>
<evidence type="ECO:0000256" key="3">
    <source>
        <dbReference type="ARBA" id="ARBA00022692"/>
    </source>
</evidence>
<keyword evidence="3 6" id="KW-0812">Transmembrane</keyword>
<gene>
    <name evidence="7" type="ORF">UX44_C0013G0004</name>
</gene>
<dbReference type="PANTHER" id="PTHR30250">
    <property type="entry name" value="PST FAMILY PREDICTED COLANIC ACID TRANSPORTER"/>
    <property type="match status" value="1"/>
</dbReference>
<feature type="transmembrane region" description="Helical" evidence="6">
    <location>
        <begin position="125"/>
        <end position="148"/>
    </location>
</feature>
<evidence type="ECO:0000313" key="7">
    <source>
        <dbReference type="EMBL" id="KKU30756.1"/>
    </source>
</evidence>
<keyword evidence="4 6" id="KW-1133">Transmembrane helix</keyword>
<dbReference type="GO" id="GO:0005886">
    <property type="term" value="C:plasma membrane"/>
    <property type="evidence" value="ECO:0007669"/>
    <property type="project" value="UniProtKB-SubCell"/>
</dbReference>
<name>A0A0G1PDD5_UNCKA</name>
<dbReference type="InterPro" id="IPR002797">
    <property type="entry name" value="Polysacc_synth"/>
</dbReference>
<dbReference type="InterPro" id="IPR050833">
    <property type="entry name" value="Poly_Biosynth_Transport"/>
</dbReference>
<keyword evidence="5 6" id="KW-0472">Membrane</keyword>
<feature type="transmembrane region" description="Helical" evidence="6">
    <location>
        <begin position="155"/>
        <end position="175"/>
    </location>
</feature>
<feature type="transmembrane region" description="Helical" evidence="6">
    <location>
        <begin position="264"/>
        <end position="286"/>
    </location>
</feature>
<comment type="caution">
    <text evidence="7">The sequence shown here is derived from an EMBL/GenBank/DDBJ whole genome shotgun (WGS) entry which is preliminary data.</text>
</comment>
<comment type="subcellular location">
    <subcellularLocation>
        <location evidence="1">Cell membrane</location>
        <topology evidence="1">Multi-pass membrane protein</topology>
    </subcellularLocation>
</comment>
<dbReference type="Proteomes" id="UP000034732">
    <property type="component" value="Unassembled WGS sequence"/>
</dbReference>
<evidence type="ECO:0000256" key="6">
    <source>
        <dbReference type="SAM" id="Phobius"/>
    </source>
</evidence>
<evidence type="ECO:0000256" key="5">
    <source>
        <dbReference type="ARBA" id="ARBA00023136"/>
    </source>
</evidence>
<evidence type="ECO:0008006" key="9">
    <source>
        <dbReference type="Google" id="ProtNLM"/>
    </source>
</evidence>
<organism evidence="7 8">
    <name type="scientific">candidate division WWE3 bacterium GW2011_GWA1_46_21</name>
    <dbReference type="NCBI Taxonomy" id="1619107"/>
    <lineage>
        <taxon>Bacteria</taxon>
        <taxon>Katanobacteria</taxon>
    </lineage>
</organism>
<evidence type="ECO:0000256" key="4">
    <source>
        <dbReference type="ARBA" id="ARBA00022989"/>
    </source>
</evidence>
<feature type="transmembrane region" description="Helical" evidence="6">
    <location>
        <begin position="232"/>
        <end position="252"/>
    </location>
</feature>
<feature type="transmembrane region" description="Helical" evidence="6">
    <location>
        <begin position="335"/>
        <end position="358"/>
    </location>
</feature>
<feature type="transmembrane region" description="Helical" evidence="6">
    <location>
        <begin position="32"/>
        <end position="49"/>
    </location>
</feature>
<reference evidence="7 8" key="1">
    <citation type="journal article" date="2015" name="Nature">
        <title>rRNA introns, odd ribosomes, and small enigmatic genomes across a large radiation of phyla.</title>
        <authorList>
            <person name="Brown C.T."/>
            <person name="Hug L.A."/>
            <person name="Thomas B.C."/>
            <person name="Sharon I."/>
            <person name="Castelle C.J."/>
            <person name="Singh A."/>
            <person name="Wilkins M.J."/>
            <person name="Williams K.H."/>
            <person name="Banfield J.F."/>
        </authorList>
    </citation>
    <scope>NUCLEOTIDE SEQUENCE [LARGE SCALE GENOMIC DNA]</scope>
</reference>
<accession>A0A0G1PDD5</accession>
<evidence type="ECO:0000256" key="1">
    <source>
        <dbReference type="ARBA" id="ARBA00004651"/>
    </source>
</evidence>
<feature type="transmembrane region" description="Helical" evidence="6">
    <location>
        <begin position="69"/>
        <end position="88"/>
    </location>
</feature>
<dbReference type="Pfam" id="PF01943">
    <property type="entry name" value="Polysacc_synt"/>
    <property type="match status" value="1"/>
</dbReference>
<feature type="transmembrane region" description="Helical" evidence="6">
    <location>
        <begin position="6"/>
        <end position="25"/>
    </location>
</feature>
<keyword evidence="2" id="KW-1003">Cell membrane</keyword>
<dbReference type="AlphaFoldDB" id="A0A0G1PDD5"/>
<evidence type="ECO:0000256" key="2">
    <source>
        <dbReference type="ARBA" id="ARBA00022475"/>
    </source>
</evidence>